<dbReference type="PROSITE" id="PS50088">
    <property type="entry name" value="ANK_REPEAT"/>
    <property type="match status" value="2"/>
</dbReference>
<dbReference type="PANTHER" id="PTHR10039">
    <property type="entry name" value="AMELOGENIN"/>
    <property type="match status" value="1"/>
</dbReference>
<dbReference type="Pfam" id="PF24883">
    <property type="entry name" value="NPHP3_N"/>
    <property type="match status" value="1"/>
</dbReference>
<dbReference type="InterPro" id="IPR029058">
    <property type="entry name" value="AB_hydrolase_fold"/>
</dbReference>
<dbReference type="EMBL" id="AMGX01000008">
    <property type="protein sequence ID" value="EXJ70924.1"/>
    <property type="molecule type" value="Genomic_DNA"/>
</dbReference>
<keyword evidence="2" id="KW-0040">ANK repeat</keyword>
<dbReference type="eggNOG" id="KOG2029">
    <property type="taxonomic scope" value="Eukaryota"/>
</dbReference>
<keyword evidence="1" id="KW-0677">Repeat</keyword>
<evidence type="ECO:0000313" key="5">
    <source>
        <dbReference type="Proteomes" id="UP000019471"/>
    </source>
</evidence>
<proteinExistence type="predicted"/>
<reference evidence="4 5" key="1">
    <citation type="submission" date="2013-03" db="EMBL/GenBank/DDBJ databases">
        <title>The Genome Sequence of Cladophialophora psammophila CBS 110553.</title>
        <authorList>
            <consortium name="The Broad Institute Genomics Platform"/>
            <person name="Cuomo C."/>
            <person name="de Hoog S."/>
            <person name="Gorbushina A."/>
            <person name="Walker B."/>
            <person name="Young S.K."/>
            <person name="Zeng Q."/>
            <person name="Gargeya S."/>
            <person name="Fitzgerald M."/>
            <person name="Haas B."/>
            <person name="Abouelleil A."/>
            <person name="Allen A.W."/>
            <person name="Alvarado L."/>
            <person name="Arachchi H.M."/>
            <person name="Berlin A.M."/>
            <person name="Chapman S.B."/>
            <person name="Gainer-Dewar J."/>
            <person name="Goldberg J."/>
            <person name="Griggs A."/>
            <person name="Gujja S."/>
            <person name="Hansen M."/>
            <person name="Howarth C."/>
            <person name="Imamovic A."/>
            <person name="Ireland A."/>
            <person name="Larimer J."/>
            <person name="McCowan C."/>
            <person name="Murphy C."/>
            <person name="Pearson M."/>
            <person name="Poon T.W."/>
            <person name="Priest M."/>
            <person name="Roberts A."/>
            <person name="Saif S."/>
            <person name="Shea T."/>
            <person name="Sisk P."/>
            <person name="Sykes S."/>
            <person name="Wortman J."/>
            <person name="Nusbaum C."/>
            <person name="Birren B."/>
        </authorList>
    </citation>
    <scope>NUCLEOTIDE SEQUENCE [LARGE SCALE GENOMIC DNA]</scope>
    <source>
        <strain evidence="4 5">CBS 110553</strain>
    </source>
</reference>
<dbReference type="Gene3D" id="3.40.50.300">
    <property type="entry name" value="P-loop containing nucleotide triphosphate hydrolases"/>
    <property type="match status" value="1"/>
</dbReference>
<dbReference type="InterPro" id="IPR002110">
    <property type="entry name" value="Ankyrin_rpt"/>
</dbReference>
<dbReference type="SUPFAM" id="SSF48403">
    <property type="entry name" value="Ankyrin repeat"/>
    <property type="match status" value="2"/>
</dbReference>
<evidence type="ECO:0000256" key="2">
    <source>
        <dbReference type="PROSITE-ProRule" id="PRU00023"/>
    </source>
</evidence>
<sequence>MACFDDSTLKVLDEPAIIVFIHGFNGHPERTWRHKGDADNLIEDQGDGRPRKFQKILDSVKISRDRKSVYWPKDLLPHTVPHARILAYGYDTRFGHRLSPPRSQKSVYDFAKDFLMALEAVRRCQPTRPLLFIAHSLGGVVVKEMLRQSYGYLNYHPHLRTISESTLGIVFFGTPHGGADPRGLLRSIAENVARAFGFTANETVLESLLPSSERLKQLRDEFGPMARAEGWKIHCFQEDHGIKALNGRKVVEDPSPCLPDSRLEITQHIANDHMDMCRFSGLHDAEYGKVAAAISRILENSSDQPFHASQTTLSIRQRQACIKSLGFDQIDGRHGTIKTAHAKTCRWLLKKSGYCDWLAVERLSEHNGFLWIKGKAGTGKSTIMKYIFANAKKIMSEATVISFFFNARGGDLENSTEGMYRSLLLQLLESRPELGSILNLLPRLLLSETGEFEVQWQLETLKDAFQAAIRCIGTKSLVCFVDALDECHEDDIRDMVAFFETLSQEAVQSGTQLHICFSSRHYPYIAVDKCVELVLEDQEGHQDDLEHYVRTELKIGESPRSEKIKTAVLQRANGIFLWVVLVVRILQKEVDRGRIHTLEKRLREIPDGLDKLFEDILTRDGRNSDDLLLCLQWILFAKRPLKREELYFAILAGNDPDQLTPRDPTDTTTDVMDRFILNCSKGLAELTRTKIQTVQFIHESVRDYLLKGDGLMHLQQPIESDFQGQSHEKLKLCCQNYLTLQHPSHVPLRRQDRADSRLEDDGMSLREDLCAQYPFLSYAVNHVFDHAEAAAEKKVSQTTFTMEFDFATWTRYNNIFEKYHIRQYTPSVSPLYIFAEKNLPRLIRIQLQQVPSMDIRGERHQFPLRAAIAAKNKEAVEEFLMSAIEIRSPAQPDLDSILTQMNRRRLDCAEFLVQNSKVFNLGEESILFWAVAKGRMDLVETLLATEKVQLDCQTKIKNGCRLQISLSTSVFHLTSIRVSLYTNQRESLDSTQVALASRLLQVHVIPWAFEHGYGLLIRHLIWHLICTTGRSTEVKPLRNDADLIALISHSTWVNLNFRDARFRSLLSYAAGYGLPGLVKHIIEHKINRLDDKDDAGRTPLYYAVMNCQVDTVQMLLQTTNMTDLSPPGVGLNLSAEHQEVIELMLKHGVNHHGVTIDHHRPLNWACLYGHESMVKLLLERGDVDVNEKDNDNGYTPLHAAVTGGHEAIFGNTPLHKAVQEAEDSIVGLLLENGNVDVNTRDGDHDTPLSSAVIGRREAVVGLLLERSDIKFDPVGTLSIPINEYARLWGYMELTQILEQKMRQQQGRSCFDQGGVPNG</sequence>
<dbReference type="eggNOG" id="KOG0509">
    <property type="taxonomic scope" value="Eukaryota"/>
</dbReference>
<organism evidence="4 5">
    <name type="scientific">Cladophialophora psammophila CBS 110553</name>
    <dbReference type="NCBI Taxonomy" id="1182543"/>
    <lineage>
        <taxon>Eukaryota</taxon>
        <taxon>Fungi</taxon>
        <taxon>Dikarya</taxon>
        <taxon>Ascomycota</taxon>
        <taxon>Pezizomycotina</taxon>
        <taxon>Eurotiomycetes</taxon>
        <taxon>Chaetothyriomycetidae</taxon>
        <taxon>Chaetothyriales</taxon>
        <taxon>Herpotrichiellaceae</taxon>
        <taxon>Cladophialophora</taxon>
    </lineage>
</organism>
<feature type="domain" description="Nephrocystin 3-like N-terminal" evidence="3">
    <location>
        <begin position="344"/>
        <end position="520"/>
    </location>
</feature>
<dbReference type="HOGENOM" id="CLU_000288_34_1_1"/>
<evidence type="ECO:0000259" key="3">
    <source>
        <dbReference type="Pfam" id="PF24883"/>
    </source>
</evidence>
<dbReference type="SMART" id="SM00248">
    <property type="entry name" value="ANK"/>
    <property type="match status" value="6"/>
</dbReference>
<evidence type="ECO:0000256" key="1">
    <source>
        <dbReference type="ARBA" id="ARBA00022737"/>
    </source>
</evidence>
<dbReference type="InterPro" id="IPR056884">
    <property type="entry name" value="NPHP3-like_N"/>
</dbReference>
<evidence type="ECO:0000313" key="4">
    <source>
        <dbReference type="EMBL" id="EXJ70924.1"/>
    </source>
</evidence>
<gene>
    <name evidence="4" type="ORF">A1O5_05916</name>
</gene>
<dbReference type="Gene3D" id="3.40.50.1820">
    <property type="entry name" value="alpha/beta hydrolase"/>
    <property type="match status" value="1"/>
</dbReference>
<dbReference type="GeneID" id="19190630"/>
<comment type="caution">
    <text evidence="4">The sequence shown here is derived from an EMBL/GenBank/DDBJ whole genome shotgun (WGS) entry which is preliminary data.</text>
</comment>
<protein>
    <recommendedName>
        <fullName evidence="3">Nephrocystin 3-like N-terminal domain-containing protein</fullName>
    </recommendedName>
</protein>
<accession>W9XKN7</accession>
<dbReference type="PANTHER" id="PTHR10039:SF5">
    <property type="entry name" value="NACHT DOMAIN-CONTAINING PROTEIN"/>
    <property type="match status" value="1"/>
</dbReference>
<dbReference type="SUPFAM" id="SSF52540">
    <property type="entry name" value="P-loop containing nucleoside triphosphate hydrolases"/>
    <property type="match status" value="1"/>
</dbReference>
<keyword evidence="5" id="KW-1185">Reference proteome</keyword>
<dbReference type="OrthoDB" id="194358at2759"/>
<dbReference type="Gene3D" id="1.25.40.20">
    <property type="entry name" value="Ankyrin repeat-containing domain"/>
    <property type="match status" value="4"/>
</dbReference>
<feature type="repeat" description="ANK" evidence="2">
    <location>
        <begin position="1095"/>
        <end position="1117"/>
    </location>
</feature>
<dbReference type="InterPro" id="IPR027417">
    <property type="entry name" value="P-loop_NTPase"/>
</dbReference>
<dbReference type="RefSeq" id="XP_007744703.1">
    <property type="nucleotide sequence ID" value="XM_007746513.1"/>
</dbReference>
<dbReference type="Proteomes" id="UP000019471">
    <property type="component" value="Unassembled WGS sequence"/>
</dbReference>
<dbReference type="Pfam" id="PF12796">
    <property type="entry name" value="Ank_2"/>
    <property type="match status" value="3"/>
</dbReference>
<dbReference type="InterPro" id="IPR036770">
    <property type="entry name" value="Ankyrin_rpt-contain_sf"/>
</dbReference>
<feature type="repeat" description="ANK" evidence="2">
    <location>
        <begin position="1209"/>
        <end position="1233"/>
    </location>
</feature>
<dbReference type="SUPFAM" id="SSF53474">
    <property type="entry name" value="alpha/beta-Hydrolases"/>
    <property type="match status" value="1"/>
</dbReference>
<name>W9XKN7_9EURO</name>
<dbReference type="PROSITE" id="PS50297">
    <property type="entry name" value="ANK_REP_REGION"/>
    <property type="match status" value="2"/>
</dbReference>